<protein>
    <submittedName>
        <fullName evidence="4">Unannotated protein</fullName>
    </submittedName>
</protein>
<dbReference type="EMBL" id="CAFBPM010000013">
    <property type="protein sequence ID" value="CAB5026903.1"/>
    <property type="molecule type" value="Genomic_DNA"/>
</dbReference>
<dbReference type="EMBL" id="CAFABE010000079">
    <property type="protein sequence ID" value="CAB4832831.1"/>
    <property type="molecule type" value="Genomic_DNA"/>
</dbReference>
<dbReference type="InterPro" id="IPR000873">
    <property type="entry name" value="AMP-dep_synth/lig_dom"/>
</dbReference>
<dbReference type="InterPro" id="IPR025110">
    <property type="entry name" value="AMP-bd_C"/>
</dbReference>
<dbReference type="InterPro" id="IPR042099">
    <property type="entry name" value="ANL_N_sf"/>
</dbReference>
<dbReference type="AlphaFoldDB" id="A0A6J7D342"/>
<evidence type="ECO:0000259" key="1">
    <source>
        <dbReference type="Pfam" id="PF00501"/>
    </source>
</evidence>
<accession>A0A6J7D342</accession>
<feature type="domain" description="AMP-binding enzyme C-terminal" evidence="2">
    <location>
        <begin position="445"/>
        <end position="520"/>
    </location>
</feature>
<proteinExistence type="predicted"/>
<dbReference type="PANTHER" id="PTHR43767:SF1">
    <property type="entry name" value="NONRIBOSOMAL PEPTIDE SYNTHASE PES1 (EUROFUNG)-RELATED"/>
    <property type="match status" value="1"/>
</dbReference>
<gene>
    <name evidence="3" type="ORF">UFOPK3164_01381</name>
    <name evidence="4" type="ORF">UFOPK3427_00408</name>
    <name evidence="5" type="ORF">UFOPK4112_01287</name>
</gene>
<evidence type="ECO:0000313" key="4">
    <source>
        <dbReference type="EMBL" id="CAB4864571.1"/>
    </source>
</evidence>
<dbReference type="InterPro" id="IPR050237">
    <property type="entry name" value="ATP-dep_AMP-bd_enzyme"/>
</dbReference>
<evidence type="ECO:0000259" key="2">
    <source>
        <dbReference type="Pfam" id="PF13193"/>
    </source>
</evidence>
<name>A0A6J7D342_9ZZZZ</name>
<dbReference type="SUPFAM" id="SSF56801">
    <property type="entry name" value="Acetyl-CoA synthetase-like"/>
    <property type="match status" value="1"/>
</dbReference>
<dbReference type="PANTHER" id="PTHR43767">
    <property type="entry name" value="LONG-CHAIN-FATTY-ACID--COA LIGASE"/>
    <property type="match status" value="1"/>
</dbReference>
<evidence type="ECO:0000313" key="5">
    <source>
        <dbReference type="EMBL" id="CAB5026903.1"/>
    </source>
</evidence>
<dbReference type="Gene3D" id="3.30.300.30">
    <property type="match status" value="1"/>
</dbReference>
<dbReference type="InterPro" id="IPR020845">
    <property type="entry name" value="AMP-binding_CS"/>
</dbReference>
<dbReference type="NCBIfam" id="NF005863">
    <property type="entry name" value="PRK07798.1"/>
    <property type="match status" value="1"/>
</dbReference>
<dbReference type="EMBL" id="CAFBLT010000001">
    <property type="protein sequence ID" value="CAB4864571.1"/>
    <property type="molecule type" value="Genomic_DNA"/>
</dbReference>
<dbReference type="GO" id="GO:0016878">
    <property type="term" value="F:acid-thiol ligase activity"/>
    <property type="evidence" value="ECO:0007669"/>
    <property type="project" value="UniProtKB-ARBA"/>
</dbReference>
<reference evidence="4" key="1">
    <citation type="submission" date="2020-05" db="EMBL/GenBank/DDBJ databases">
        <authorList>
            <person name="Chiriac C."/>
            <person name="Salcher M."/>
            <person name="Ghai R."/>
            <person name="Kavagutti S V."/>
        </authorList>
    </citation>
    <scope>NUCLEOTIDE SEQUENCE</scope>
</reference>
<dbReference type="Gene3D" id="3.40.50.12780">
    <property type="entry name" value="N-terminal domain of ligase-like"/>
    <property type="match status" value="1"/>
</dbReference>
<evidence type="ECO:0000313" key="3">
    <source>
        <dbReference type="EMBL" id="CAB4832831.1"/>
    </source>
</evidence>
<organism evidence="4">
    <name type="scientific">freshwater metagenome</name>
    <dbReference type="NCBI Taxonomy" id="449393"/>
    <lineage>
        <taxon>unclassified sequences</taxon>
        <taxon>metagenomes</taxon>
        <taxon>ecological metagenomes</taxon>
    </lineage>
</organism>
<dbReference type="PROSITE" id="PS00455">
    <property type="entry name" value="AMP_BINDING"/>
    <property type="match status" value="1"/>
</dbReference>
<dbReference type="Pfam" id="PF13193">
    <property type="entry name" value="AMP-binding_C"/>
    <property type="match status" value="1"/>
</dbReference>
<sequence>MVQFNLADLFEAAVDAYPEREYLIANGVRRTYAEMEARANRLAHHLSDAGVGPGDHVGIYAYNSVEWVETAWAVFKLRAIWININYRYVEEELRYLFGNADLKALVLQREFAPRVAALFDELPTLHHLVVIEDGSGEENPTTDSVLYEDAMAGGSPLRDFAPRSEEDLYILYTGGTTGMPKGVVWQHRDVFYALGGGVDPTTNTRVLDPSEMVGKGAGGVITHLPIAPLMHGATQWAVMGRSFVGDRIVLMDKFNPDDVWTLIQNEKVNSVMVTGDAMAKPLIESLSDDSGYDLSSLFAVVSSAALFSAPVKDEFFKRFPDLFITDAIGSSESGNNGMTMISKDNTAMKSGPTVSILGDTVVFDEDLIPVVPGSGVIGKIARSGDIPVGYYNDPVKTAEVFFEVEGTRYVMPGDFATIETDGSVTLLGRGSVVINSGGEKIFPEEVESAVRSHPDVFDAIVVGAPDERWGQTVAAIVALREEHSLNLAALQDYCRNKVAGYKLPRRLFVVDTIQRSPSGKPDYRWATTIVETLEPHV</sequence>
<feature type="domain" description="AMP-dependent synthetase/ligase" evidence="1">
    <location>
        <begin position="10"/>
        <end position="384"/>
    </location>
</feature>
<dbReference type="InterPro" id="IPR045851">
    <property type="entry name" value="AMP-bd_C_sf"/>
</dbReference>
<dbReference type="Pfam" id="PF00501">
    <property type="entry name" value="AMP-binding"/>
    <property type="match status" value="1"/>
</dbReference>